<evidence type="ECO:0000313" key="2">
    <source>
        <dbReference type="EMBL" id="OGM90641.1"/>
    </source>
</evidence>
<dbReference type="STRING" id="1802557.A3A20_00845"/>
<feature type="transmembrane region" description="Helical" evidence="1">
    <location>
        <begin position="6"/>
        <end position="31"/>
    </location>
</feature>
<gene>
    <name evidence="2" type="ORF">A3A20_00845</name>
</gene>
<sequence length="129" mass="13771">MQKGFAVLPIILLVSVLIFEVAAAGIFILYISQQTGSTLRRQVEALAAAEAGIHDVLIRSIRDKNFPTPEVPYDITAGDWAVTITVVKNGDERAVTSSARAFSRGKTLKAILTVASSTGQVTIDSVVEL</sequence>
<comment type="caution">
    <text evidence="2">The sequence shown here is derived from an EMBL/GenBank/DDBJ whole genome shotgun (WGS) entry which is preliminary data.</text>
</comment>
<evidence type="ECO:0000256" key="1">
    <source>
        <dbReference type="SAM" id="Phobius"/>
    </source>
</evidence>
<keyword evidence="1" id="KW-0472">Membrane</keyword>
<name>A0A1F8DPU1_9BACT</name>
<protein>
    <submittedName>
        <fullName evidence="2">Uncharacterized protein</fullName>
    </submittedName>
</protein>
<proteinExistence type="predicted"/>
<dbReference type="Proteomes" id="UP000178946">
    <property type="component" value="Unassembled WGS sequence"/>
</dbReference>
<keyword evidence="1" id="KW-0812">Transmembrane</keyword>
<dbReference type="EMBL" id="MGIR01000010">
    <property type="protein sequence ID" value="OGM90641.1"/>
    <property type="molecule type" value="Genomic_DNA"/>
</dbReference>
<reference evidence="2 3" key="1">
    <citation type="journal article" date="2016" name="Nat. Commun.">
        <title>Thousands of microbial genomes shed light on interconnected biogeochemical processes in an aquifer system.</title>
        <authorList>
            <person name="Anantharaman K."/>
            <person name="Brown C.T."/>
            <person name="Hug L.A."/>
            <person name="Sharon I."/>
            <person name="Castelle C.J."/>
            <person name="Probst A.J."/>
            <person name="Thomas B.C."/>
            <person name="Singh A."/>
            <person name="Wilkins M.J."/>
            <person name="Karaoz U."/>
            <person name="Brodie E.L."/>
            <person name="Williams K.H."/>
            <person name="Hubbard S.S."/>
            <person name="Banfield J.F."/>
        </authorList>
    </citation>
    <scope>NUCLEOTIDE SEQUENCE [LARGE SCALE GENOMIC DNA]</scope>
</reference>
<accession>A0A1F8DPU1</accession>
<dbReference type="AlphaFoldDB" id="A0A1F8DPU1"/>
<evidence type="ECO:0000313" key="3">
    <source>
        <dbReference type="Proteomes" id="UP000178946"/>
    </source>
</evidence>
<organism evidence="2 3">
    <name type="scientific">Candidatus Wolfebacteria bacterium RIFCSPLOWO2_01_FULL_45_19</name>
    <dbReference type="NCBI Taxonomy" id="1802557"/>
    <lineage>
        <taxon>Bacteria</taxon>
        <taxon>Candidatus Wolfeibacteriota</taxon>
    </lineage>
</organism>
<keyword evidence="1" id="KW-1133">Transmembrane helix</keyword>